<evidence type="ECO:0000256" key="8">
    <source>
        <dbReference type="ARBA" id="ARBA00023163"/>
    </source>
</evidence>
<evidence type="ECO:0000313" key="11">
    <source>
        <dbReference type="EMBL" id="AEV95676.1"/>
    </source>
</evidence>
<evidence type="ECO:0000313" key="12">
    <source>
        <dbReference type="Proteomes" id="UP000005444"/>
    </source>
</evidence>
<dbReference type="eggNOG" id="COG0735">
    <property type="taxonomic scope" value="Bacteria"/>
</dbReference>
<dbReference type="PANTHER" id="PTHR33202:SF1">
    <property type="entry name" value="FERRIC UPTAKE REGULATION PROTEIN"/>
    <property type="match status" value="1"/>
</dbReference>
<keyword evidence="8" id="KW-0804">Transcription</keyword>
<accession>G8PEZ7</accession>
<evidence type="ECO:0000256" key="9">
    <source>
        <dbReference type="PIRSR" id="PIRSR602481-1"/>
    </source>
</evidence>
<dbReference type="PATRIC" id="fig|701521.8.peg.1356"/>
<keyword evidence="12" id="KW-1185">Reference proteome</keyword>
<dbReference type="Gene3D" id="1.10.10.10">
    <property type="entry name" value="Winged helix-like DNA-binding domain superfamily/Winged helix DNA-binding domain"/>
    <property type="match status" value="1"/>
</dbReference>
<evidence type="ECO:0000256" key="7">
    <source>
        <dbReference type="ARBA" id="ARBA00023125"/>
    </source>
</evidence>
<dbReference type="EMBL" id="CP003137">
    <property type="protein sequence ID" value="AEV95676.1"/>
    <property type="molecule type" value="Genomic_DNA"/>
</dbReference>
<proteinExistence type="inferred from homology"/>
<feature type="binding site" evidence="9">
    <location>
        <position position="139"/>
    </location>
    <ligand>
        <name>Zn(2+)</name>
        <dbReference type="ChEBI" id="CHEBI:29105"/>
    </ligand>
</feature>
<keyword evidence="9" id="KW-0479">Metal-binding</keyword>
<dbReference type="InterPro" id="IPR036388">
    <property type="entry name" value="WH-like_DNA-bd_sf"/>
</dbReference>
<evidence type="ECO:0000256" key="10">
    <source>
        <dbReference type="PIRSR" id="PIRSR602481-2"/>
    </source>
</evidence>
<keyword evidence="4" id="KW-0678">Repressor</keyword>
<dbReference type="HOGENOM" id="CLU_096072_5_1_9"/>
<dbReference type="AlphaFoldDB" id="G8PEZ7"/>
<keyword evidence="3" id="KW-0963">Cytoplasm</keyword>
<dbReference type="GO" id="GO:0008270">
    <property type="term" value="F:zinc ion binding"/>
    <property type="evidence" value="ECO:0007669"/>
    <property type="project" value="TreeGrafter"/>
</dbReference>
<dbReference type="GO" id="GO:1900376">
    <property type="term" value="P:regulation of secondary metabolite biosynthetic process"/>
    <property type="evidence" value="ECO:0007669"/>
    <property type="project" value="TreeGrafter"/>
</dbReference>
<feature type="binding site" evidence="9">
    <location>
        <position position="99"/>
    </location>
    <ligand>
        <name>Zn(2+)</name>
        <dbReference type="ChEBI" id="CHEBI:29105"/>
    </ligand>
</feature>
<feature type="binding site" evidence="10">
    <location>
        <position position="93"/>
    </location>
    <ligand>
        <name>Fe cation</name>
        <dbReference type="ChEBI" id="CHEBI:24875"/>
    </ligand>
</feature>
<reference evidence="11 12" key="1">
    <citation type="journal article" date="2012" name="J. Bacteriol.">
        <title>Complete Genome Sequence of the Beer Spoilage Organism Pediococcus claussenii ATCC BAA-344T.</title>
        <authorList>
            <person name="Pittet V."/>
            <person name="Abegunde T."/>
            <person name="Marfleet T."/>
            <person name="Haakensen M."/>
            <person name="Morrow K."/>
            <person name="Jayaprakash T."/>
            <person name="Schroeder K."/>
            <person name="Trost B."/>
            <person name="Byrns S."/>
            <person name="Bergsveinson J."/>
            <person name="Kusalik A."/>
            <person name="Ziola B."/>
        </authorList>
    </citation>
    <scope>NUCLEOTIDE SEQUENCE [LARGE SCALE GENOMIC DNA]</scope>
    <source>
        <strain evidence="11 12">ATCC BAA-344</strain>
    </source>
</reference>
<keyword evidence="10" id="KW-0408">Iron</keyword>
<dbReference type="Gene3D" id="3.30.1490.190">
    <property type="match status" value="1"/>
</dbReference>
<comment type="similarity">
    <text evidence="2">Belongs to the Fur family.</text>
</comment>
<feature type="binding site" evidence="9">
    <location>
        <position position="102"/>
    </location>
    <ligand>
        <name>Zn(2+)</name>
        <dbReference type="ChEBI" id="CHEBI:29105"/>
    </ligand>
</feature>
<dbReference type="SUPFAM" id="SSF46785">
    <property type="entry name" value="Winged helix' DNA-binding domain"/>
    <property type="match status" value="1"/>
</dbReference>
<comment type="subcellular location">
    <subcellularLocation>
        <location evidence="1">Cytoplasm</location>
    </subcellularLocation>
</comment>
<dbReference type="GO" id="GO:0000976">
    <property type="term" value="F:transcription cis-regulatory region binding"/>
    <property type="evidence" value="ECO:0007669"/>
    <property type="project" value="TreeGrafter"/>
</dbReference>
<evidence type="ECO:0000256" key="4">
    <source>
        <dbReference type="ARBA" id="ARBA00022491"/>
    </source>
</evidence>
<feature type="binding site" evidence="10">
    <location>
        <position position="128"/>
    </location>
    <ligand>
        <name>Fe cation</name>
        <dbReference type="ChEBI" id="CHEBI:24875"/>
    </ligand>
</feature>
<evidence type="ECO:0000256" key="1">
    <source>
        <dbReference type="ARBA" id="ARBA00004496"/>
    </source>
</evidence>
<keyword evidence="6" id="KW-0805">Transcription regulation</keyword>
<dbReference type="InterPro" id="IPR036390">
    <property type="entry name" value="WH_DNA-bd_sf"/>
</dbReference>
<dbReference type="Proteomes" id="UP000005444">
    <property type="component" value="Chromosome"/>
</dbReference>
<evidence type="ECO:0000256" key="3">
    <source>
        <dbReference type="ARBA" id="ARBA00022490"/>
    </source>
</evidence>
<dbReference type="STRING" id="701521.PECL_1452"/>
<name>G8PEZ7_PEDCP</name>
<dbReference type="CDD" id="cd07153">
    <property type="entry name" value="Fur_like"/>
    <property type="match status" value="1"/>
</dbReference>
<dbReference type="InterPro" id="IPR002481">
    <property type="entry name" value="FUR"/>
</dbReference>
<sequence length="145" mass="16994">METTIERATKIVKQGGFKLTKQRKSLLELLAENYQRYIDLTDLDGKMRELYPKMSYTTVYRNIREFSNLGLVEEQQHDGKTEVKFQCDDLHQHHHHFICNRCGKVQELEMCPLNFFEEQIPGSTITGHQFELYGLCAECTMKATN</sequence>
<organism evidence="11 12">
    <name type="scientific">Pediococcus claussenii (strain ATCC BAA-344 / DSM 14800 / JCM 18046 / KCTC 3811 / LMG 21948 / P06)</name>
    <dbReference type="NCBI Taxonomy" id="701521"/>
    <lineage>
        <taxon>Bacteria</taxon>
        <taxon>Bacillati</taxon>
        <taxon>Bacillota</taxon>
        <taxon>Bacilli</taxon>
        <taxon>Lactobacillales</taxon>
        <taxon>Lactobacillaceae</taxon>
        <taxon>Pediococcus</taxon>
    </lineage>
</organism>
<dbReference type="GO" id="GO:0005737">
    <property type="term" value="C:cytoplasm"/>
    <property type="evidence" value="ECO:0007669"/>
    <property type="project" value="UniProtKB-SubCell"/>
</dbReference>
<evidence type="ECO:0000256" key="2">
    <source>
        <dbReference type="ARBA" id="ARBA00007957"/>
    </source>
</evidence>
<protein>
    <submittedName>
        <fullName evidence="11">Zinc-specific metalloregulatory protein</fullName>
    </submittedName>
</protein>
<gene>
    <name evidence="11" type="ordered locus">PECL_1452</name>
</gene>
<dbReference type="Pfam" id="PF01475">
    <property type="entry name" value="FUR"/>
    <property type="match status" value="1"/>
</dbReference>
<dbReference type="PANTHER" id="PTHR33202">
    <property type="entry name" value="ZINC UPTAKE REGULATION PROTEIN"/>
    <property type="match status" value="1"/>
</dbReference>
<feature type="binding site" evidence="9">
    <location>
        <position position="136"/>
    </location>
    <ligand>
        <name>Zn(2+)</name>
        <dbReference type="ChEBI" id="CHEBI:29105"/>
    </ligand>
</feature>
<dbReference type="GO" id="GO:0003700">
    <property type="term" value="F:DNA-binding transcription factor activity"/>
    <property type="evidence" value="ECO:0007669"/>
    <property type="project" value="InterPro"/>
</dbReference>
<evidence type="ECO:0000256" key="5">
    <source>
        <dbReference type="ARBA" id="ARBA00022833"/>
    </source>
</evidence>
<keyword evidence="5 9" id="KW-0862">Zinc</keyword>
<comment type="cofactor">
    <cofactor evidence="9">
        <name>Zn(2+)</name>
        <dbReference type="ChEBI" id="CHEBI:29105"/>
    </cofactor>
    <text evidence="9">Binds 1 zinc ion per subunit.</text>
</comment>
<dbReference type="KEGG" id="pce:PECL_1452"/>
<dbReference type="InterPro" id="IPR043135">
    <property type="entry name" value="Fur_C"/>
</dbReference>
<keyword evidence="7" id="KW-0238">DNA-binding</keyword>
<dbReference type="GO" id="GO:0045892">
    <property type="term" value="P:negative regulation of DNA-templated transcription"/>
    <property type="evidence" value="ECO:0007669"/>
    <property type="project" value="TreeGrafter"/>
</dbReference>
<evidence type="ECO:0000256" key="6">
    <source>
        <dbReference type="ARBA" id="ARBA00023015"/>
    </source>
</evidence>
<comment type="cofactor">
    <cofactor evidence="10">
        <name>Mn(2+)</name>
        <dbReference type="ChEBI" id="CHEBI:29035"/>
    </cofactor>
    <cofactor evidence="10">
        <name>Fe(2+)</name>
        <dbReference type="ChEBI" id="CHEBI:29033"/>
    </cofactor>
    <text evidence="10">Binds 1 Mn(2+) or Fe(2+) ion per subunit.</text>
</comment>